<dbReference type="InterPro" id="IPR030965">
    <property type="entry name" value="SagB-rel_DH_2"/>
</dbReference>
<dbReference type="Proteomes" id="UP000033067">
    <property type="component" value="Chromosome"/>
</dbReference>
<dbReference type="NCBIfam" id="TIGR03605">
    <property type="entry name" value="antibiot_sagB"/>
    <property type="match status" value="1"/>
</dbReference>
<dbReference type="RefSeq" id="WP_052631497.1">
    <property type="nucleotide sequence ID" value="NZ_CP011144.1"/>
</dbReference>
<dbReference type="NCBIfam" id="TIGR04511">
    <property type="entry name" value="SagB_rel_DH_2"/>
    <property type="match status" value="1"/>
</dbReference>
<proteinExistence type="predicted"/>
<evidence type="ECO:0000313" key="3">
    <source>
        <dbReference type="Proteomes" id="UP000033067"/>
    </source>
</evidence>
<reference evidence="2 3" key="1">
    <citation type="journal article" date="2015" name="Genome Announc.">
        <title>Complete Genome Sequence of Pseudoxanthomonas suwonensis Strain J1, a Cellulose-Degrading Bacterium Isolated from Leaf- and Wood-Enriched Soil.</title>
        <authorList>
            <person name="Hou L."/>
            <person name="Jiang J."/>
            <person name="Xu Z."/>
            <person name="Zhou Y."/>
            <person name="Leung F.C."/>
        </authorList>
    </citation>
    <scope>NUCLEOTIDE SEQUENCE [LARGE SCALE GENOMIC DNA]</scope>
    <source>
        <strain evidence="2 3">J1</strain>
    </source>
</reference>
<feature type="domain" description="Nitroreductase" evidence="1">
    <location>
        <begin position="176"/>
        <end position="366"/>
    </location>
</feature>
<dbReference type="Gene3D" id="3.40.109.10">
    <property type="entry name" value="NADH Oxidase"/>
    <property type="match status" value="1"/>
</dbReference>
<sequence length="388" mass="42169">MRVRRCAIVYLEPREQVEFDLAGLLAGGSGASRWQEWIAHAPHLAAPVTIDEAARECLGRLSAEEWTVDEALAAWPEGALDRLLALGLAIAEDGDQAVADASLRDSHWWGPAAMFHRAGRWAGEDAAAATEAAGLSTAVGLSTHLGVPPAAVVERCDPAHRLALPRGEATDFDELLRRRTTCRNFDLERALPQPLLARMLERVFAAQGQWRMDDDTVFLKKGSPSGGSLHPTEAYLIVQRVEGLAPGLYHYHPLAHALEPLPAPDVPMRDLAMNAVAGQHWFADAPVLVVMAARFGRCFWKYRRHPKAYRAVIMDAGHLSQTLYLGATDLGLGAFVTCAVNEVNIEQALGLDALEEGVVAVCGFGWRGDTMRNAEFDPAGRVWPVPSA</sequence>
<dbReference type="SUPFAM" id="SSF55469">
    <property type="entry name" value="FMN-dependent nitroreductase-like"/>
    <property type="match status" value="1"/>
</dbReference>
<gene>
    <name evidence="2" type="ORF">WQ53_07145</name>
</gene>
<dbReference type="OrthoDB" id="3723182at2"/>
<dbReference type="InterPro" id="IPR029479">
    <property type="entry name" value="Nitroreductase"/>
</dbReference>
<dbReference type="Pfam" id="PF00881">
    <property type="entry name" value="Nitroreductase"/>
    <property type="match status" value="1"/>
</dbReference>
<name>A0A0E3Z1F5_9GAMM</name>
<protein>
    <submittedName>
        <fullName evidence="2">Dehydrogenase</fullName>
    </submittedName>
</protein>
<dbReference type="InterPro" id="IPR020051">
    <property type="entry name" value="SagB-type_dehydrogenase"/>
</dbReference>
<dbReference type="PATRIC" id="fig|314722.6.peg.1530"/>
<dbReference type="KEGG" id="psuw:WQ53_07145"/>
<dbReference type="PANTHER" id="PTHR43745:SF2">
    <property type="entry name" value="NITROREDUCTASE MJ1384-RELATED"/>
    <property type="match status" value="1"/>
</dbReference>
<evidence type="ECO:0000259" key="1">
    <source>
        <dbReference type="Pfam" id="PF00881"/>
    </source>
</evidence>
<accession>A0A0E3Z1F5</accession>
<evidence type="ECO:0000313" key="2">
    <source>
        <dbReference type="EMBL" id="AKC86577.1"/>
    </source>
</evidence>
<dbReference type="PANTHER" id="PTHR43745">
    <property type="entry name" value="NITROREDUCTASE MJ1384-RELATED"/>
    <property type="match status" value="1"/>
</dbReference>
<dbReference type="GO" id="GO:0016491">
    <property type="term" value="F:oxidoreductase activity"/>
    <property type="evidence" value="ECO:0007669"/>
    <property type="project" value="InterPro"/>
</dbReference>
<dbReference type="InterPro" id="IPR052544">
    <property type="entry name" value="Bacteriocin_Proc_Enz"/>
</dbReference>
<dbReference type="AlphaFoldDB" id="A0A0E3Z1F5"/>
<dbReference type="CDD" id="cd02142">
    <property type="entry name" value="McbC_SagB-like_oxidoreductase"/>
    <property type="match status" value="1"/>
</dbReference>
<dbReference type="InterPro" id="IPR000415">
    <property type="entry name" value="Nitroreductase-like"/>
</dbReference>
<organism evidence="2 3">
    <name type="scientific">Pseudoxanthomonas suwonensis</name>
    <dbReference type="NCBI Taxonomy" id="314722"/>
    <lineage>
        <taxon>Bacteria</taxon>
        <taxon>Pseudomonadati</taxon>
        <taxon>Pseudomonadota</taxon>
        <taxon>Gammaproteobacteria</taxon>
        <taxon>Lysobacterales</taxon>
        <taxon>Lysobacteraceae</taxon>
        <taxon>Pseudoxanthomonas</taxon>
    </lineage>
</organism>
<dbReference type="EMBL" id="CP011144">
    <property type="protein sequence ID" value="AKC86577.1"/>
    <property type="molecule type" value="Genomic_DNA"/>
</dbReference>
<keyword evidence="3" id="KW-1185">Reference proteome</keyword>